<dbReference type="Pfam" id="PF14905">
    <property type="entry name" value="OMP_b-brl_3"/>
    <property type="match status" value="1"/>
</dbReference>
<keyword evidence="8" id="KW-0798">TonB box</keyword>
<evidence type="ECO:0000256" key="13">
    <source>
        <dbReference type="SAM" id="Phobius"/>
    </source>
</evidence>
<feature type="domain" description="TonB-dependent receptor plug" evidence="14">
    <location>
        <begin position="150"/>
        <end position="274"/>
    </location>
</feature>
<keyword evidence="10 11" id="KW-0998">Cell outer membrane</keyword>
<dbReference type="KEGG" id="sfol:H3H32_14545"/>
<keyword evidence="13" id="KW-1133">Transmembrane helix</keyword>
<name>A0A7G5H4H7_9BACT</name>
<dbReference type="SUPFAM" id="SSF49464">
    <property type="entry name" value="Carboxypeptidase regulatory domain-like"/>
    <property type="match status" value="1"/>
</dbReference>
<feature type="transmembrane region" description="Helical" evidence="13">
    <location>
        <begin position="25"/>
        <end position="44"/>
    </location>
</feature>
<dbReference type="GO" id="GO:0009279">
    <property type="term" value="C:cell outer membrane"/>
    <property type="evidence" value="ECO:0007669"/>
    <property type="project" value="UniProtKB-SubCell"/>
</dbReference>
<dbReference type="EMBL" id="CP059732">
    <property type="protein sequence ID" value="QMW06019.1"/>
    <property type="molecule type" value="Genomic_DNA"/>
</dbReference>
<evidence type="ECO:0000256" key="11">
    <source>
        <dbReference type="PROSITE-ProRule" id="PRU01360"/>
    </source>
</evidence>
<evidence type="ECO:0000256" key="5">
    <source>
        <dbReference type="ARBA" id="ARBA00022692"/>
    </source>
</evidence>
<evidence type="ECO:0000256" key="4">
    <source>
        <dbReference type="ARBA" id="ARBA00022496"/>
    </source>
</evidence>
<evidence type="ECO:0000313" key="17">
    <source>
        <dbReference type="Proteomes" id="UP000515369"/>
    </source>
</evidence>
<comment type="subcellular location">
    <subcellularLocation>
        <location evidence="1 11">Cell outer membrane</location>
        <topology evidence="1 11">Multi-pass membrane protein</topology>
    </subcellularLocation>
</comment>
<dbReference type="InterPro" id="IPR036942">
    <property type="entry name" value="Beta-barrel_TonB_sf"/>
</dbReference>
<evidence type="ECO:0000313" key="16">
    <source>
        <dbReference type="EMBL" id="QMW06019.1"/>
    </source>
</evidence>
<dbReference type="Proteomes" id="UP000515369">
    <property type="component" value="Chromosome"/>
</dbReference>
<gene>
    <name evidence="16" type="ORF">H3H32_14545</name>
</gene>
<dbReference type="Gene3D" id="2.170.130.10">
    <property type="entry name" value="TonB-dependent receptor, plug domain"/>
    <property type="match status" value="1"/>
</dbReference>
<keyword evidence="7" id="KW-0406">Ion transport</keyword>
<dbReference type="Gene3D" id="2.40.170.20">
    <property type="entry name" value="TonB-dependent receptor, beta-barrel domain"/>
    <property type="match status" value="1"/>
</dbReference>
<dbReference type="InterPro" id="IPR041700">
    <property type="entry name" value="OMP_b-brl_3"/>
</dbReference>
<evidence type="ECO:0000256" key="3">
    <source>
        <dbReference type="ARBA" id="ARBA00022452"/>
    </source>
</evidence>
<dbReference type="AlphaFoldDB" id="A0A7G5H4H7"/>
<evidence type="ECO:0000256" key="8">
    <source>
        <dbReference type="ARBA" id="ARBA00023077"/>
    </source>
</evidence>
<dbReference type="InterPro" id="IPR012910">
    <property type="entry name" value="Plug_dom"/>
</dbReference>
<evidence type="ECO:0000256" key="10">
    <source>
        <dbReference type="ARBA" id="ARBA00023237"/>
    </source>
</evidence>
<feature type="domain" description="Outer membrane protein beta-barrel" evidence="15">
    <location>
        <begin position="722"/>
        <end position="814"/>
    </location>
</feature>
<dbReference type="GO" id="GO:0006826">
    <property type="term" value="P:iron ion transport"/>
    <property type="evidence" value="ECO:0007669"/>
    <property type="project" value="UniProtKB-KW"/>
</dbReference>
<dbReference type="InterPro" id="IPR023996">
    <property type="entry name" value="TonB-dep_OMP_SusC/RagA"/>
</dbReference>
<dbReference type="Gene3D" id="2.60.40.1120">
    <property type="entry name" value="Carboxypeptidase-like, regulatory domain"/>
    <property type="match status" value="1"/>
</dbReference>
<accession>A0A7G5H4H7</accession>
<keyword evidence="6" id="KW-0408">Iron</keyword>
<sequence>MKTQAKPSVSFPDRNSSTGRHIRRVFYLTLFFLGIEGAFSLMNLSTANRAFAQQVKQITGRVLDNQKSPVPGATIVAKGSNTGVTTDADGKFTLSVSSAVNALVISYIGMTPQEIEVGNRSALGDIVLSESSMVLREVVVTALGIERAAKTITYAIQKIGGEQINEVRDANFTNTLSGKIAGLTITPSANGPGGATRIVLRGNRSIQGSNNALIVVDGVPIDNSTPAGQVRSDAGGQSGSDGAASINPDDIESLNVLKGAAGAALYGSRAANGVIIITTKKGKSGKIDVNINSGVTIDRALTTPNLQNTYSQGAGGTYSTLASGSWGAAISGQSVTNWQGQTVNLQAYPDNIKDFFQTAVSTNNSVGVSGGSEKIQTYLSYSNNYINGIVPNNRLSRNTFNGRLSVDLTSRLSVDAKITYMVQNIYDKPGVGGDGLVVANIFRIPRSVDPETLKSYKTLNVSGVETPTYWTTTDAVYMNPYWTINNTHHDENRSRVTGLMVMRYKLTDWLNIQGRVSSDSYNDFITQKYANNTVNYARQPGGYYSEGNDFIAERNIDVLLTGTNRLTSDLKVNYNLGSSVLTRSLRHRVNAADGLGFPNKYDLSYATTLKVEATTSKRELQSVYGTAQFAYRDYLFLDLTARNDWSSTLPSPYSYFYPSVGVSAIVSEMIKLPSWISLGKVRASLTKVGNDANPYLLGQTYSYIRGGFGGYIASSSTKAISDLKPELTQSLEIGTEWGFYNNRLNVDLTYYKTNSQNQLLQVAAPASSGYSTLNVNAGNIQNSGFEVMLTGKPIVKKNFSWNIGLNYARNTNKVLELYDGVSLFYLGSSANVRMATPVIKEGGSYGDLYGYKWQTLNGQHVVDANGVPVKTDAIEKLGNFNPKFTAGFSNSFTYKNWNLNLLIDGKFGGIVTSGTAAQMAYAGTSASTAMFRDANSWLIPGVTPEGKANTVSVNAEKFWQTVAQGDYSWGEFFTYDATNVRVRELTLGYNFTTLPGFFKHARLSFVARNLFFLYRGNAILDVPGIGKRKMDFDPEVSFGNSNFQGVEYYNLPSTRNIGVNLKLSF</sequence>
<dbReference type="SUPFAM" id="SSF56935">
    <property type="entry name" value="Porins"/>
    <property type="match status" value="1"/>
</dbReference>
<dbReference type="PANTHER" id="PTHR32552:SF81">
    <property type="entry name" value="TONB-DEPENDENT OUTER MEMBRANE RECEPTOR"/>
    <property type="match status" value="1"/>
</dbReference>
<dbReference type="Pfam" id="PF07715">
    <property type="entry name" value="Plug"/>
    <property type="match status" value="1"/>
</dbReference>
<keyword evidence="4" id="KW-0410">Iron transport</keyword>
<organism evidence="16 17">
    <name type="scientific">Spirosoma foliorum</name>
    <dbReference type="NCBI Taxonomy" id="2710596"/>
    <lineage>
        <taxon>Bacteria</taxon>
        <taxon>Pseudomonadati</taxon>
        <taxon>Bacteroidota</taxon>
        <taxon>Cytophagia</taxon>
        <taxon>Cytophagales</taxon>
        <taxon>Cytophagaceae</taxon>
        <taxon>Spirosoma</taxon>
    </lineage>
</organism>
<dbReference type="Pfam" id="PF13715">
    <property type="entry name" value="CarbopepD_reg_2"/>
    <property type="match status" value="1"/>
</dbReference>
<evidence type="ECO:0000259" key="15">
    <source>
        <dbReference type="Pfam" id="PF14905"/>
    </source>
</evidence>
<dbReference type="PANTHER" id="PTHR32552">
    <property type="entry name" value="FERRICHROME IRON RECEPTOR-RELATED"/>
    <property type="match status" value="1"/>
</dbReference>
<keyword evidence="3 11" id="KW-1134">Transmembrane beta strand</keyword>
<dbReference type="NCBIfam" id="TIGR04056">
    <property type="entry name" value="OMP_RagA_SusC"/>
    <property type="match status" value="1"/>
</dbReference>
<evidence type="ECO:0000256" key="1">
    <source>
        <dbReference type="ARBA" id="ARBA00004571"/>
    </source>
</evidence>
<dbReference type="NCBIfam" id="TIGR04057">
    <property type="entry name" value="SusC_RagA_signa"/>
    <property type="match status" value="1"/>
</dbReference>
<keyword evidence="9 11" id="KW-0472">Membrane</keyword>
<dbReference type="InterPro" id="IPR008969">
    <property type="entry name" value="CarboxyPept-like_regulatory"/>
</dbReference>
<keyword evidence="17" id="KW-1185">Reference proteome</keyword>
<dbReference type="InterPro" id="IPR037066">
    <property type="entry name" value="Plug_dom_sf"/>
</dbReference>
<protein>
    <submittedName>
        <fullName evidence="16">SusC/RagA family TonB-linked outer membrane protein</fullName>
    </submittedName>
</protein>
<evidence type="ECO:0000256" key="2">
    <source>
        <dbReference type="ARBA" id="ARBA00022448"/>
    </source>
</evidence>
<evidence type="ECO:0000256" key="6">
    <source>
        <dbReference type="ARBA" id="ARBA00023004"/>
    </source>
</evidence>
<proteinExistence type="inferred from homology"/>
<keyword evidence="2 11" id="KW-0813">Transport</keyword>
<dbReference type="RefSeq" id="WP_182463392.1">
    <property type="nucleotide sequence ID" value="NZ_CP059732.1"/>
</dbReference>
<comment type="similarity">
    <text evidence="11">Belongs to the TonB-dependent receptor family.</text>
</comment>
<evidence type="ECO:0000256" key="7">
    <source>
        <dbReference type="ARBA" id="ARBA00023065"/>
    </source>
</evidence>
<feature type="region of interest" description="Disordered" evidence="12">
    <location>
        <begin position="225"/>
        <end position="245"/>
    </location>
</feature>
<dbReference type="InterPro" id="IPR039426">
    <property type="entry name" value="TonB-dep_rcpt-like"/>
</dbReference>
<evidence type="ECO:0000259" key="14">
    <source>
        <dbReference type="Pfam" id="PF07715"/>
    </source>
</evidence>
<evidence type="ECO:0000256" key="12">
    <source>
        <dbReference type="SAM" id="MobiDB-lite"/>
    </source>
</evidence>
<evidence type="ECO:0000256" key="9">
    <source>
        <dbReference type="ARBA" id="ARBA00023136"/>
    </source>
</evidence>
<dbReference type="InterPro" id="IPR023997">
    <property type="entry name" value="TonB-dep_OMP_SusC/RagA_CS"/>
</dbReference>
<keyword evidence="5 11" id="KW-0812">Transmembrane</keyword>
<dbReference type="PROSITE" id="PS52016">
    <property type="entry name" value="TONB_DEPENDENT_REC_3"/>
    <property type="match status" value="1"/>
</dbReference>
<reference evidence="16 17" key="1">
    <citation type="submission" date="2020-07" db="EMBL/GenBank/DDBJ databases">
        <title>Spirosoma foliorum sp. nov., isolated from the leaves on the Nejang mountain Korea, Republic of.</title>
        <authorList>
            <person name="Ho H."/>
            <person name="Lee Y.-J."/>
            <person name="Nurcahyanto D.-A."/>
            <person name="Kim S.-G."/>
        </authorList>
    </citation>
    <scope>NUCLEOTIDE SEQUENCE [LARGE SCALE GENOMIC DNA]</scope>
    <source>
        <strain evidence="16 17">PL0136</strain>
    </source>
</reference>
<feature type="compositionally biased region" description="Low complexity" evidence="12">
    <location>
        <begin position="232"/>
        <end position="245"/>
    </location>
</feature>